<dbReference type="EMBL" id="MN740510">
    <property type="protein sequence ID" value="QHU30578.1"/>
    <property type="molecule type" value="Genomic_DNA"/>
</dbReference>
<dbReference type="AlphaFoldDB" id="A0A6C0LKZ9"/>
<protein>
    <recommendedName>
        <fullName evidence="2">Tail protein</fullName>
    </recommendedName>
</protein>
<evidence type="ECO:0008006" key="2">
    <source>
        <dbReference type="Google" id="ProtNLM"/>
    </source>
</evidence>
<accession>A0A6C0LKZ9</accession>
<organism evidence="1">
    <name type="scientific">viral metagenome</name>
    <dbReference type="NCBI Taxonomy" id="1070528"/>
    <lineage>
        <taxon>unclassified sequences</taxon>
        <taxon>metagenomes</taxon>
        <taxon>organismal metagenomes</taxon>
    </lineage>
</organism>
<proteinExistence type="predicted"/>
<name>A0A6C0LKZ9_9ZZZZ</name>
<evidence type="ECO:0000313" key="1">
    <source>
        <dbReference type="EMBL" id="QHU30578.1"/>
    </source>
</evidence>
<sequence>MSNVQNFGELTTRQINSSVIYGAFNDGASVGNKRTLTLTCSKDDNSSQLSLALHHDDDIGGADVNTATFSSETQVKNVMDPTDDQDVATKIYVDTITGGGGGASIPIAPIGTIPFYLTNINTVGNHTWTATELNYNLVQRSKAGIDRNDILPSASAWIAFLTNPVVGQIRYLTVINTDAGSIYFKNSVDNTFVTKGGGSGVFPAQAVNEVRANPNSITEFLFIIYELGTTPKAEMMIKGRI</sequence>
<reference evidence="1" key="1">
    <citation type="journal article" date="2020" name="Nature">
        <title>Giant virus diversity and host interactions through global metagenomics.</title>
        <authorList>
            <person name="Schulz F."/>
            <person name="Roux S."/>
            <person name="Paez-Espino D."/>
            <person name="Jungbluth S."/>
            <person name="Walsh D.A."/>
            <person name="Denef V.J."/>
            <person name="McMahon K.D."/>
            <person name="Konstantinidis K.T."/>
            <person name="Eloe-Fadrosh E.A."/>
            <person name="Kyrpides N.C."/>
            <person name="Woyke T."/>
        </authorList>
    </citation>
    <scope>NUCLEOTIDE SEQUENCE</scope>
    <source>
        <strain evidence="1">GVMAG-M-3300027833-19</strain>
    </source>
</reference>